<dbReference type="GO" id="GO:0043137">
    <property type="term" value="P:DNA replication, removal of RNA primer"/>
    <property type="evidence" value="ECO:0007669"/>
    <property type="project" value="UniProtKB-UniRule"/>
</dbReference>
<dbReference type="SMART" id="SM00484">
    <property type="entry name" value="XPGI"/>
    <property type="match status" value="1"/>
</dbReference>
<evidence type="ECO:0000256" key="1">
    <source>
        <dbReference type="ARBA" id="ARBA00022553"/>
    </source>
</evidence>
<evidence type="ECO:0000256" key="9">
    <source>
        <dbReference type="ARBA" id="ARBA00022842"/>
    </source>
</evidence>
<dbReference type="FunFam" id="1.10.150.20:FF:000009">
    <property type="entry name" value="Flap endonuclease 1"/>
    <property type="match status" value="1"/>
</dbReference>
<accession>A0A0G4EFM4</accession>
<evidence type="ECO:0000256" key="14">
    <source>
        <dbReference type="ARBA" id="ARBA00034726"/>
    </source>
</evidence>
<feature type="compositionally biased region" description="Basic and acidic residues" evidence="17">
    <location>
        <begin position="538"/>
        <end position="553"/>
    </location>
</feature>
<feature type="domain" description="XPG N-terminal" evidence="20">
    <location>
        <begin position="1"/>
        <end position="117"/>
    </location>
</feature>
<dbReference type="InterPro" id="IPR036279">
    <property type="entry name" value="5-3_exonuclease_C_sf"/>
</dbReference>
<feature type="region of interest" description="Disordered" evidence="17">
    <location>
        <begin position="559"/>
        <end position="578"/>
    </location>
</feature>
<evidence type="ECO:0000259" key="20">
    <source>
        <dbReference type="SMART" id="SM00485"/>
    </source>
</evidence>
<keyword evidence="3 16" id="KW-0540">Nuclease</keyword>
<dbReference type="GO" id="GO:0008409">
    <property type="term" value="F:5'-3' exonuclease activity"/>
    <property type="evidence" value="ECO:0007669"/>
    <property type="project" value="UniProtKB-UniRule"/>
</dbReference>
<dbReference type="GO" id="GO:0017108">
    <property type="term" value="F:5'-flap endonuclease activity"/>
    <property type="evidence" value="ECO:0007669"/>
    <property type="project" value="UniProtKB-UniRule"/>
</dbReference>
<feature type="domain" description="XPG-I" evidence="19">
    <location>
        <begin position="155"/>
        <end position="229"/>
    </location>
</feature>
<dbReference type="AlphaFoldDB" id="A0A0G4EFM4"/>
<evidence type="ECO:0000256" key="10">
    <source>
        <dbReference type="ARBA" id="ARBA00023128"/>
    </source>
</evidence>
<dbReference type="Pfam" id="PF00867">
    <property type="entry name" value="XPG_I"/>
    <property type="match status" value="1"/>
</dbReference>
<feature type="region of interest" description="Disordered" evidence="17">
    <location>
        <begin position="700"/>
        <end position="756"/>
    </location>
</feature>
<proteinExistence type="inferred from homology"/>
<evidence type="ECO:0000256" key="8">
    <source>
        <dbReference type="ARBA" id="ARBA00022839"/>
    </source>
</evidence>
<keyword evidence="2 16" id="KW-0235">DNA replication</keyword>
<evidence type="ECO:0000313" key="21">
    <source>
        <dbReference type="EMBL" id="CEL94301.1"/>
    </source>
</evidence>
<feature type="compositionally biased region" description="Low complexity" evidence="17">
    <location>
        <begin position="497"/>
        <end position="510"/>
    </location>
</feature>
<comment type="subcellular location">
    <subcellularLocation>
        <location evidence="16">Nucleus</location>
        <location evidence="16">Nucleolus</location>
    </subcellularLocation>
    <subcellularLocation>
        <location evidence="16">Nucleus</location>
        <location evidence="16">Nucleoplasm</location>
    </subcellularLocation>
    <subcellularLocation>
        <location evidence="16">Mitochondrion</location>
    </subcellularLocation>
    <text evidence="16">Resides mostly in the nucleoli and relocalizes to the nucleoplasm upon DNA damage.</text>
</comment>
<feature type="compositionally biased region" description="Acidic residues" evidence="17">
    <location>
        <begin position="512"/>
        <end position="524"/>
    </location>
</feature>
<feature type="compositionally biased region" description="Basic residues" evidence="17">
    <location>
        <begin position="474"/>
        <end position="489"/>
    </location>
</feature>
<feature type="region of interest" description="Disordered" evidence="17">
    <location>
        <begin position="435"/>
        <end position="554"/>
    </location>
</feature>
<dbReference type="CDD" id="cd09907">
    <property type="entry name" value="H3TH_FEN1-Euk"/>
    <property type="match status" value="1"/>
</dbReference>
<evidence type="ECO:0000256" key="11">
    <source>
        <dbReference type="ARBA" id="ARBA00023204"/>
    </source>
</evidence>
<dbReference type="InterPro" id="IPR006085">
    <property type="entry name" value="XPG_DNA_repair_N"/>
</dbReference>
<evidence type="ECO:0000259" key="19">
    <source>
        <dbReference type="SMART" id="SM00484"/>
    </source>
</evidence>
<dbReference type="InterPro" id="IPR008918">
    <property type="entry name" value="HhH2"/>
</dbReference>
<dbReference type="Proteomes" id="UP000041254">
    <property type="component" value="Unassembled WGS sequence"/>
</dbReference>
<dbReference type="GO" id="GO:0006284">
    <property type="term" value="P:base-excision repair"/>
    <property type="evidence" value="ECO:0007669"/>
    <property type="project" value="UniProtKB-UniRule"/>
</dbReference>
<feature type="compositionally biased region" description="Low complexity" evidence="17">
    <location>
        <begin position="450"/>
        <end position="464"/>
    </location>
</feature>
<dbReference type="EC" id="3.1.-.-" evidence="16"/>
<dbReference type="InterPro" id="IPR029060">
    <property type="entry name" value="PIN-like_dom_sf"/>
</dbReference>
<dbReference type="CDD" id="cd09867">
    <property type="entry name" value="PIN_FEN1"/>
    <property type="match status" value="1"/>
</dbReference>
<keyword evidence="5 16" id="KW-0255">Endonuclease</keyword>
<dbReference type="STRING" id="1169540.A0A0G4EFM4"/>
<dbReference type="PRINTS" id="PR00853">
    <property type="entry name" value="XPGRADSUPER"/>
</dbReference>
<dbReference type="EMBL" id="CDMY01000214">
    <property type="protein sequence ID" value="CEL94301.1"/>
    <property type="molecule type" value="Genomic_DNA"/>
</dbReference>
<dbReference type="VEuPathDB" id="CryptoDB:Vbra_3737"/>
<evidence type="ECO:0000256" key="3">
    <source>
        <dbReference type="ARBA" id="ARBA00022722"/>
    </source>
</evidence>
<dbReference type="SMART" id="SM00475">
    <property type="entry name" value="53EXOc"/>
    <property type="match status" value="1"/>
</dbReference>
<dbReference type="OrthoDB" id="1937206at2759"/>
<comment type="similarity">
    <text evidence="14 16">Belongs to the XPG/RAD2 endonuclease family. FEN1 subfamily.</text>
</comment>
<dbReference type="GO" id="GO:0005730">
    <property type="term" value="C:nucleolus"/>
    <property type="evidence" value="ECO:0007669"/>
    <property type="project" value="UniProtKB-SubCell"/>
</dbReference>
<dbReference type="InterPro" id="IPR019974">
    <property type="entry name" value="XPG_CS"/>
</dbReference>
<dbReference type="SUPFAM" id="SSF47807">
    <property type="entry name" value="5' to 3' exonuclease, C-terminal subdomain"/>
    <property type="match status" value="1"/>
</dbReference>
<reference evidence="21 22" key="1">
    <citation type="submission" date="2014-11" db="EMBL/GenBank/DDBJ databases">
        <authorList>
            <person name="Zhu J."/>
            <person name="Qi W."/>
            <person name="Song R."/>
        </authorList>
    </citation>
    <scope>NUCLEOTIDE SEQUENCE [LARGE SCALE GENOMIC DNA]</scope>
</reference>
<gene>
    <name evidence="21" type="ORF">Vbra_3737</name>
</gene>
<evidence type="ECO:0000256" key="5">
    <source>
        <dbReference type="ARBA" id="ARBA00022759"/>
    </source>
</evidence>
<comment type="function">
    <text evidence="13 16">Structure-specific nuclease with 5'-flap endonuclease and 5'-3' exonuclease activities involved in DNA replication and repair. During DNA replication, cleaves the 5'-overhanging flap structure that is generated by displacement synthesis when DNA polymerase encounters the 5'-end of a downstream Okazaki fragment. It enters the flap from the 5'-end and then tracks to cleave the flap base, leaving a nick for ligation. Also involved in the long patch base excision repair (LP-BER) pathway, by cleaving within the apurinic/apyrimidinic (AP) site-terminated flap. Acts as a genome stabilization factor that prevents flaps from equilibrating into structures that lead to duplications and deletions. Also possesses 5'-3' exonuclease activity on nicked or gapped double-stranded DNA, and exhibits RNase H activity. Also involved in replication and repair of rDNA and in repairing mitochondrial DNA.</text>
</comment>
<dbReference type="SMART" id="SM00279">
    <property type="entry name" value="HhH2"/>
    <property type="match status" value="1"/>
</dbReference>
<dbReference type="SUPFAM" id="SSF88723">
    <property type="entry name" value="PIN domain-like"/>
    <property type="match status" value="1"/>
</dbReference>
<dbReference type="InParanoid" id="A0A0G4EFM4"/>
<comment type="subunit">
    <text evidence="15">Interacts with PCNA1 and PCNA2. Three molecules of FEN1 bind to one PCNA trimer with each molecule binding to one PCNA monomer. PCNA stimulates the nuclease activity without altering cleavage specificity.</text>
</comment>
<evidence type="ECO:0000256" key="6">
    <source>
        <dbReference type="ARBA" id="ARBA00022763"/>
    </source>
</evidence>
<dbReference type="GO" id="GO:0005739">
    <property type="term" value="C:mitochondrion"/>
    <property type="evidence" value="ECO:0007669"/>
    <property type="project" value="UniProtKB-SubCell"/>
</dbReference>
<evidence type="ECO:0000256" key="15">
    <source>
        <dbReference type="ARBA" id="ARBA00063178"/>
    </source>
</evidence>
<evidence type="ECO:0000256" key="12">
    <source>
        <dbReference type="ARBA" id="ARBA00023242"/>
    </source>
</evidence>
<dbReference type="HAMAP" id="MF_00614">
    <property type="entry name" value="Fen"/>
    <property type="match status" value="1"/>
</dbReference>
<evidence type="ECO:0000256" key="16">
    <source>
        <dbReference type="HAMAP-Rule" id="MF_03140"/>
    </source>
</evidence>
<keyword evidence="22" id="KW-1185">Reference proteome</keyword>
<evidence type="ECO:0000256" key="7">
    <source>
        <dbReference type="ARBA" id="ARBA00022801"/>
    </source>
</evidence>
<dbReference type="InterPro" id="IPR023426">
    <property type="entry name" value="Flap_endonuc"/>
</dbReference>
<dbReference type="PANTHER" id="PTHR11081:SF9">
    <property type="entry name" value="FLAP ENDONUCLEASE 1"/>
    <property type="match status" value="1"/>
</dbReference>
<keyword evidence="7 16" id="KW-0378">Hydrolase</keyword>
<dbReference type="SMART" id="SM00485">
    <property type="entry name" value="XPGN"/>
    <property type="match status" value="1"/>
</dbReference>
<dbReference type="Gene3D" id="3.40.50.1010">
    <property type="entry name" value="5'-nuclease"/>
    <property type="match status" value="1"/>
</dbReference>
<dbReference type="Gene3D" id="1.10.150.20">
    <property type="entry name" value="5' to 3' exonuclease, C-terminal subdomain"/>
    <property type="match status" value="1"/>
</dbReference>
<feature type="compositionally biased region" description="Pro residues" evidence="17">
    <location>
        <begin position="739"/>
        <end position="754"/>
    </location>
</feature>
<keyword evidence="9 16" id="KW-0460">Magnesium</keyword>
<keyword evidence="6 16" id="KW-0227">DNA damage</keyword>
<dbReference type="GO" id="GO:0003677">
    <property type="term" value="F:DNA binding"/>
    <property type="evidence" value="ECO:0007669"/>
    <property type="project" value="UniProtKB-UniRule"/>
</dbReference>
<dbReference type="PROSITE" id="PS00842">
    <property type="entry name" value="XPG_2"/>
    <property type="match status" value="1"/>
</dbReference>
<keyword evidence="1 16" id="KW-0597">Phosphoprotein</keyword>
<comment type="cofactor">
    <cofactor evidence="16">
        <name>Mg(2+)</name>
        <dbReference type="ChEBI" id="CHEBI:18420"/>
    </cofactor>
    <text evidence="16">Binds 2 magnesium ions per subunit. They probably participate in the reaction catalyzed by the enzyme. May bind an additional third magnesium ion after substrate binding.</text>
</comment>
<protein>
    <recommendedName>
        <fullName evidence="16">Flap endonuclease 1</fullName>
        <shortName evidence="16">FEN-1</shortName>
        <ecNumber evidence="16">3.1.-.-</ecNumber>
    </recommendedName>
    <alternativeName>
        <fullName evidence="16">Flap structure-specific endonuclease 1</fullName>
    </alternativeName>
</protein>
<keyword evidence="12 16" id="KW-0539">Nucleus</keyword>
<evidence type="ECO:0000256" key="4">
    <source>
        <dbReference type="ARBA" id="ARBA00022723"/>
    </source>
</evidence>
<keyword evidence="11 16" id="KW-0234">DNA repair</keyword>
<keyword evidence="10 16" id="KW-0496">Mitochondrion</keyword>
<feature type="domain" description="5'-3' exonuclease" evidence="18">
    <location>
        <begin position="47"/>
        <end position="318"/>
    </location>
</feature>
<dbReference type="FunFam" id="3.40.50.1010:FF:000016">
    <property type="entry name" value="Flap endonuclease 1"/>
    <property type="match status" value="1"/>
</dbReference>
<dbReference type="InterPro" id="IPR006086">
    <property type="entry name" value="XPG-I_dom"/>
</dbReference>
<dbReference type="Pfam" id="PF00752">
    <property type="entry name" value="XPG_N"/>
    <property type="match status" value="1"/>
</dbReference>
<evidence type="ECO:0000256" key="2">
    <source>
        <dbReference type="ARBA" id="ARBA00022705"/>
    </source>
</evidence>
<keyword evidence="4 16" id="KW-0479">Metal-binding</keyword>
<dbReference type="GO" id="GO:0000287">
    <property type="term" value="F:magnesium ion binding"/>
    <property type="evidence" value="ECO:0007669"/>
    <property type="project" value="UniProtKB-UniRule"/>
</dbReference>
<evidence type="ECO:0000256" key="17">
    <source>
        <dbReference type="SAM" id="MobiDB-lite"/>
    </source>
</evidence>
<name>A0A0G4EFM4_VITBC</name>
<evidence type="ECO:0000256" key="13">
    <source>
        <dbReference type="ARBA" id="ARBA00029382"/>
    </source>
</evidence>
<evidence type="ECO:0000259" key="18">
    <source>
        <dbReference type="SMART" id="SM00475"/>
    </source>
</evidence>
<organism evidence="21 22">
    <name type="scientific">Vitrella brassicaformis (strain CCMP3155)</name>
    <dbReference type="NCBI Taxonomy" id="1169540"/>
    <lineage>
        <taxon>Eukaryota</taxon>
        <taxon>Sar</taxon>
        <taxon>Alveolata</taxon>
        <taxon>Colpodellida</taxon>
        <taxon>Vitrellaceae</taxon>
        <taxon>Vitrella</taxon>
    </lineage>
</organism>
<dbReference type="InterPro" id="IPR006084">
    <property type="entry name" value="XPG/Rad2"/>
</dbReference>
<evidence type="ECO:0000313" key="22">
    <source>
        <dbReference type="Proteomes" id="UP000041254"/>
    </source>
</evidence>
<dbReference type="PROSITE" id="PS00841">
    <property type="entry name" value="XPG_1"/>
    <property type="match status" value="1"/>
</dbReference>
<dbReference type="PANTHER" id="PTHR11081">
    <property type="entry name" value="FLAP ENDONUCLEASE FAMILY MEMBER"/>
    <property type="match status" value="1"/>
</dbReference>
<sequence length="878" mass="95274">MGIKGLIKFISDQAPRSLKDHEKYDFLMGQKLAIDASMSLYQLMIAVRDGSSGNDPNFSSANLTNESGETTSYITGMLDRVVKLLEAGITPVYVFDGAPPRLKSGELLMRSDKRTKAEEDLEAAKEAGDKEVKKFIGRTVKITKQHNDEVKHLLKLLGIPVVEAPCEAEAQCAKLAAKGKVYATATDDASALTFGSPTVIRHLNFSEQEDPGNKVHVLTLETVLEDLKLTMDEFIDFCILCGCDYCDSIKGIGPVTAHKLVQQHHSIENIIQHMIKEKGDKFVLPDNFPFEEARNMFKDPQVAEGGELEFKWAGPHYEELKSWLVETHTFNADRVDNIIQRLKKAESKSGQMRLENLQAVEVLQPTPTHQRTASVQIPRDWDNYGRAMMKMEVSFAEFDKLDFGPFQVHVWGKQVHGDIVKFFVSGTQDAVLAVAPPTQRHRLGRGPRGASSPAAQQEPSSAQGDGEGDGGSGKKGRHKKKKKKKKKNEQHKAHPDTPSSPAAAAAAATAGQEDDSKEVADADETCPAAAAAAAASGDSDKCTPEPANDDNKAKISHGVDSAAAAAAEPADHSSQSTSLLQSMHLMVFPSQQRIFEMQSTTELDEDLPAASDFYTQLEFLHSLVFKTLNEVKELREDNLTLCGGLETISKKLDAVADTVAEGVDDKKELVESNKAMSATIEQLATKVDTLTQTVVLLHRQHQHQQQQQQQDKKDKTAQVPESAETAGDDKKVLPVAPANAPPSHAPPLATPPQPQVATNAPRLVTLPKPQVATKTGGWQVAAPSPPVIQHPMAQTNVGGFFGGFSYVPPAPARFPAAHRFNMHPVAPAPWPPGSPPMQAPSMPWPPGSPAGMTIMPRAPVGVGSVTRQAFVPFPPPRK</sequence>
<dbReference type="GO" id="GO:0005654">
    <property type="term" value="C:nucleoplasm"/>
    <property type="evidence" value="ECO:0007669"/>
    <property type="project" value="UniProtKB-SubCell"/>
</dbReference>
<keyword evidence="8 16" id="KW-0269">Exonuclease</keyword>
<dbReference type="InterPro" id="IPR002421">
    <property type="entry name" value="5-3_exonuclease"/>
</dbReference>